<organism evidence="1 2">
    <name type="scientific">Muricoccus vinaceus</name>
    <dbReference type="NCBI Taxonomy" id="424704"/>
    <lineage>
        <taxon>Bacteria</taxon>
        <taxon>Pseudomonadati</taxon>
        <taxon>Pseudomonadota</taxon>
        <taxon>Alphaproteobacteria</taxon>
        <taxon>Acetobacterales</taxon>
        <taxon>Roseomonadaceae</taxon>
        <taxon>Muricoccus</taxon>
    </lineage>
</organism>
<accession>A0ABV6IZT5</accession>
<keyword evidence="2" id="KW-1185">Reference proteome</keyword>
<sequence>MTETTKKAASAGAGSPALTLPEGKPLLSLAQMFGEEMDAEEAPARVAMPPLLAAVKRAARSLPIPALQGLTPFLVLRGRGGSGKTTFARWYASELFEREVARFVLAAMDPGVRLLAEFAEAVMQPPSTDPRETVAWLRTFLEQVRKHRAAGLLDTGGGDTSYSSLIRSWPTIVRDLEESGIGLGAIYFLSPSPDDPSMIGADADAGFAPRATALVCNLALADSPRAYDTVRAHADYKAALARGAVEIILPALEPRALANRIEARRFHFFQARDGIVPEGSRHAPIAAGMERTLVREWLEAMDVEMRPIAEAGWLPWSTAGSAQG</sequence>
<gene>
    <name evidence="1" type="ORF">ACFFIC_26895</name>
</gene>
<dbReference type="InterPro" id="IPR027417">
    <property type="entry name" value="P-loop_NTPase"/>
</dbReference>
<dbReference type="SUPFAM" id="SSF52540">
    <property type="entry name" value="P-loop containing nucleoside triphosphate hydrolases"/>
    <property type="match status" value="1"/>
</dbReference>
<dbReference type="Proteomes" id="UP001589789">
    <property type="component" value="Unassembled WGS sequence"/>
</dbReference>
<proteinExistence type="predicted"/>
<comment type="caution">
    <text evidence="1">The sequence shown here is derived from an EMBL/GenBank/DDBJ whole genome shotgun (WGS) entry which is preliminary data.</text>
</comment>
<dbReference type="EMBL" id="JBHLVZ010000094">
    <property type="protein sequence ID" value="MFC0389150.1"/>
    <property type="molecule type" value="Genomic_DNA"/>
</dbReference>
<reference evidence="1 2" key="1">
    <citation type="submission" date="2024-09" db="EMBL/GenBank/DDBJ databases">
        <authorList>
            <person name="Sun Q."/>
            <person name="Mori K."/>
        </authorList>
    </citation>
    <scope>NUCLEOTIDE SEQUENCE [LARGE SCALE GENOMIC DNA]</scope>
    <source>
        <strain evidence="1 2">CCM 7468</strain>
    </source>
</reference>
<protein>
    <submittedName>
        <fullName evidence="1">Uncharacterized protein</fullName>
    </submittedName>
</protein>
<dbReference type="RefSeq" id="WP_377056255.1">
    <property type="nucleotide sequence ID" value="NZ_JBHLVZ010000094.1"/>
</dbReference>
<name>A0ABV6IZT5_9PROT</name>
<evidence type="ECO:0000313" key="1">
    <source>
        <dbReference type="EMBL" id="MFC0389150.1"/>
    </source>
</evidence>
<evidence type="ECO:0000313" key="2">
    <source>
        <dbReference type="Proteomes" id="UP001589789"/>
    </source>
</evidence>